<dbReference type="Pfam" id="PF02894">
    <property type="entry name" value="GFO_IDH_MocA_C"/>
    <property type="match status" value="1"/>
</dbReference>
<keyword evidence="2" id="KW-0560">Oxidoreductase</keyword>
<keyword evidence="6" id="KW-1185">Reference proteome</keyword>
<evidence type="ECO:0000313" key="5">
    <source>
        <dbReference type="EMBL" id="QPI52442.1"/>
    </source>
</evidence>
<sequence>METPREVRVGLIGYGFSGATFQAPLIASVPGLRLTRVCSSQGERVLRDFPEVRVVADPAALIDSGEVDLVVVATANTSHAPLARQALLAGKHVVVEKPFTITVDEGADLIALAEQRQLHLSVFHNRRWDSDFLTLRQTIEAGLLGPINTYEAHFDRYRPTVRGRWREQDLPGSGILYDLGAHLIDQALVLFGNPDCVNCDMGVQRSTDSGSDAADDYFHLTMRYGARRVILHASSLVLQAGPRFIVHGDTGSFVKHGMDPQEAALMRGARPCAHGWGVEAESQHAQISFVKGGLTVTGKAQSLPGCYQEYYRRVCDAIVHGKSLPVTAREGLAVIKIIRMAMQSHAQQRSVTFE</sequence>
<dbReference type="Proteomes" id="UP000662888">
    <property type="component" value="Chromosome"/>
</dbReference>
<proteinExistence type="inferred from homology"/>
<dbReference type="InterPro" id="IPR051317">
    <property type="entry name" value="Gfo/Idh/MocA_oxidoreduct"/>
</dbReference>
<dbReference type="SUPFAM" id="SSF51735">
    <property type="entry name" value="NAD(P)-binding Rossmann-fold domains"/>
    <property type="match status" value="1"/>
</dbReference>
<evidence type="ECO:0000256" key="1">
    <source>
        <dbReference type="ARBA" id="ARBA00010928"/>
    </source>
</evidence>
<dbReference type="InterPro" id="IPR036291">
    <property type="entry name" value="NAD(P)-bd_dom_sf"/>
</dbReference>
<dbReference type="RefSeq" id="WP_206091894.1">
    <property type="nucleotide sequence ID" value="NZ_CP065053.1"/>
</dbReference>
<dbReference type="InterPro" id="IPR000683">
    <property type="entry name" value="Gfo/Idh/MocA-like_OxRdtase_N"/>
</dbReference>
<dbReference type="EMBL" id="CP065053">
    <property type="protein sequence ID" value="QPI52442.1"/>
    <property type="molecule type" value="Genomic_DNA"/>
</dbReference>
<name>A0AA49AB11_9BURK</name>
<dbReference type="PANTHER" id="PTHR43708">
    <property type="entry name" value="CONSERVED EXPRESSED OXIDOREDUCTASE (EUROFUNG)"/>
    <property type="match status" value="1"/>
</dbReference>
<protein>
    <submittedName>
        <fullName evidence="5">Oxidoreductase</fullName>
    </submittedName>
</protein>
<dbReference type="Gene3D" id="3.30.360.10">
    <property type="entry name" value="Dihydrodipicolinate Reductase, domain 2"/>
    <property type="match status" value="1"/>
</dbReference>
<evidence type="ECO:0000256" key="2">
    <source>
        <dbReference type="ARBA" id="ARBA00023002"/>
    </source>
</evidence>
<dbReference type="Pfam" id="PF01408">
    <property type="entry name" value="GFO_IDH_MocA"/>
    <property type="match status" value="1"/>
</dbReference>
<dbReference type="Gene3D" id="3.40.50.720">
    <property type="entry name" value="NAD(P)-binding Rossmann-like Domain"/>
    <property type="match status" value="1"/>
</dbReference>
<accession>A0AA49AB11</accession>
<evidence type="ECO:0000313" key="6">
    <source>
        <dbReference type="Proteomes" id="UP000662888"/>
    </source>
</evidence>
<dbReference type="InterPro" id="IPR004104">
    <property type="entry name" value="Gfo/Idh/MocA-like_OxRdtase_C"/>
</dbReference>
<reference evidence="5 6" key="1">
    <citation type="submission" date="2020-11" db="EMBL/GenBank/DDBJ databases">
        <authorList>
            <person name="Sun Q."/>
        </authorList>
    </citation>
    <scope>NUCLEOTIDE SEQUENCE [LARGE SCALE GENOMIC DNA]</scope>
    <source>
        <strain evidence="5 6">P8398</strain>
    </source>
</reference>
<evidence type="ECO:0000259" key="3">
    <source>
        <dbReference type="Pfam" id="PF01408"/>
    </source>
</evidence>
<gene>
    <name evidence="5" type="ORF">IV454_13690</name>
</gene>
<organism evidence="5 6">
    <name type="scientific">Massilia antarctica</name>
    <dbReference type="NCBI Taxonomy" id="2765360"/>
    <lineage>
        <taxon>Bacteria</taxon>
        <taxon>Pseudomonadati</taxon>
        <taxon>Pseudomonadota</taxon>
        <taxon>Betaproteobacteria</taxon>
        <taxon>Burkholderiales</taxon>
        <taxon>Oxalobacteraceae</taxon>
        <taxon>Telluria group</taxon>
        <taxon>Massilia</taxon>
    </lineage>
</organism>
<feature type="domain" description="Gfo/Idh/MocA-like oxidoreductase N-terminal" evidence="3">
    <location>
        <begin position="7"/>
        <end position="124"/>
    </location>
</feature>
<evidence type="ECO:0000259" key="4">
    <source>
        <dbReference type="Pfam" id="PF02894"/>
    </source>
</evidence>
<dbReference type="PANTHER" id="PTHR43708:SF5">
    <property type="entry name" value="CONSERVED EXPRESSED OXIDOREDUCTASE (EUROFUNG)-RELATED"/>
    <property type="match status" value="1"/>
</dbReference>
<comment type="similarity">
    <text evidence="1">Belongs to the Gfo/Idh/MocA family.</text>
</comment>
<dbReference type="NCBIfam" id="NF008607">
    <property type="entry name" value="PRK11579.1"/>
    <property type="match status" value="1"/>
</dbReference>
<feature type="domain" description="Gfo/Idh/MocA-like oxidoreductase C-terminal" evidence="4">
    <location>
        <begin position="136"/>
        <end position="352"/>
    </location>
</feature>